<dbReference type="SMART" id="SM00387">
    <property type="entry name" value="HATPase_c"/>
    <property type="match status" value="1"/>
</dbReference>
<dbReference type="Proteomes" id="UP000460287">
    <property type="component" value="Unassembled WGS sequence"/>
</dbReference>
<evidence type="ECO:0000256" key="10">
    <source>
        <dbReference type="ARBA" id="ARBA00023136"/>
    </source>
</evidence>
<comment type="catalytic activity">
    <reaction evidence="1">
        <text>ATP + protein L-histidine = ADP + protein N-phospho-L-histidine.</text>
        <dbReference type="EC" id="2.7.13.3"/>
    </reaction>
</comment>
<feature type="transmembrane region" description="Helical" evidence="11">
    <location>
        <begin position="40"/>
        <end position="58"/>
    </location>
</feature>
<evidence type="ECO:0000256" key="4">
    <source>
        <dbReference type="ARBA" id="ARBA00022475"/>
    </source>
</evidence>
<evidence type="ECO:0000259" key="12">
    <source>
        <dbReference type="PROSITE" id="PS50109"/>
    </source>
</evidence>
<keyword evidence="7 13" id="KW-0418">Kinase</keyword>
<protein>
    <recommendedName>
        <fullName evidence="3">histidine kinase</fullName>
        <ecNumber evidence="3">2.7.13.3</ecNumber>
    </recommendedName>
</protein>
<dbReference type="PRINTS" id="PR00344">
    <property type="entry name" value="BCTRLSENSOR"/>
</dbReference>
<dbReference type="InterPro" id="IPR003594">
    <property type="entry name" value="HATPase_dom"/>
</dbReference>
<keyword evidence="5" id="KW-0808">Transferase</keyword>
<evidence type="ECO:0000313" key="14">
    <source>
        <dbReference type="Proteomes" id="UP000460287"/>
    </source>
</evidence>
<comment type="caution">
    <text evidence="13">The sequence shown here is derived from an EMBL/GenBank/DDBJ whole genome shotgun (WGS) entry which is preliminary data.</text>
</comment>
<dbReference type="GO" id="GO:0004721">
    <property type="term" value="F:phosphoprotein phosphatase activity"/>
    <property type="evidence" value="ECO:0007669"/>
    <property type="project" value="TreeGrafter"/>
</dbReference>
<dbReference type="EC" id="2.7.13.3" evidence="3"/>
<dbReference type="Pfam" id="PF02518">
    <property type="entry name" value="HATPase_c"/>
    <property type="match status" value="1"/>
</dbReference>
<dbReference type="InterPro" id="IPR050351">
    <property type="entry name" value="BphY/WalK/GraS-like"/>
</dbReference>
<evidence type="ECO:0000256" key="5">
    <source>
        <dbReference type="ARBA" id="ARBA00022679"/>
    </source>
</evidence>
<keyword evidence="10 11" id="KW-0472">Membrane</keyword>
<keyword evidence="9" id="KW-0902">Two-component regulatory system</keyword>
<dbReference type="InterPro" id="IPR036890">
    <property type="entry name" value="HATPase_C_sf"/>
</dbReference>
<evidence type="ECO:0000256" key="9">
    <source>
        <dbReference type="ARBA" id="ARBA00023012"/>
    </source>
</evidence>
<evidence type="ECO:0000256" key="11">
    <source>
        <dbReference type="SAM" id="Phobius"/>
    </source>
</evidence>
<evidence type="ECO:0000256" key="6">
    <source>
        <dbReference type="ARBA" id="ARBA00022692"/>
    </source>
</evidence>
<keyword evidence="8 11" id="KW-1133">Transmembrane helix</keyword>
<organism evidence="13 14">
    <name type="scientific">Inconstantimicrobium porci</name>
    <dbReference type="NCBI Taxonomy" id="2652291"/>
    <lineage>
        <taxon>Bacteria</taxon>
        <taxon>Bacillati</taxon>
        <taxon>Bacillota</taxon>
        <taxon>Clostridia</taxon>
        <taxon>Eubacteriales</taxon>
        <taxon>Clostridiaceae</taxon>
        <taxon>Inconstantimicrobium</taxon>
    </lineage>
</organism>
<evidence type="ECO:0000256" key="8">
    <source>
        <dbReference type="ARBA" id="ARBA00022989"/>
    </source>
</evidence>
<dbReference type="EMBL" id="VULX01000006">
    <property type="protein sequence ID" value="MSR91033.1"/>
    <property type="molecule type" value="Genomic_DNA"/>
</dbReference>
<dbReference type="AlphaFoldDB" id="A0A7X2MXQ9"/>
<dbReference type="PANTHER" id="PTHR45453">
    <property type="entry name" value="PHOSPHATE REGULON SENSOR PROTEIN PHOR"/>
    <property type="match status" value="1"/>
</dbReference>
<keyword evidence="14" id="KW-1185">Reference proteome</keyword>
<feature type="transmembrane region" description="Helical" evidence="11">
    <location>
        <begin position="16"/>
        <end position="34"/>
    </location>
</feature>
<dbReference type="GO" id="GO:0005886">
    <property type="term" value="C:plasma membrane"/>
    <property type="evidence" value="ECO:0007669"/>
    <property type="project" value="UniProtKB-SubCell"/>
</dbReference>
<proteinExistence type="predicted"/>
<dbReference type="RefSeq" id="WP_154530914.1">
    <property type="nucleotide sequence ID" value="NZ_JAQXTV010000018.1"/>
</dbReference>
<evidence type="ECO:0000256" key="1">
    <source>
        <dbReference type="ARBA" id="ARBA00000085"/>
    </source>
</evidence>
<evidence type="ECO:0000256" key="7">
    <source>
        <dbReference type="ARBA" id="ARBA00022777"/>
    </source>
</evidence>
<name>A0A7X2MXQ9_9CLOT</name>
<dbReference type="PANTHER" id="PTHR45453:SF2">
    <property type="entry name" value="HISTIDINE KINASE"/>
    <property type="match status" value="1"/>
</dbReference>
<gene>
    <name evidence="13" type="ORF">FYJ33_06330</name>
</gene>
<sequence length="329" mass="37912">MCYADMILRTLKKEKAAIILFVCGSILMNIYYTILSNVGFKLYPLIINMFFLILYLFYKFFAYRKLYKCLEEGVTSPQYNGGKNSLFEDVIEKEKEIHKKYLSEISKLNDSIKERDLMLIEWIHNMKTSVSVISLATESMKSKEGSDIRYENELLKKNLENVLNVFRMDEFSSDYVPESINLNSIVKEVVNSEKSSFIYGKVYPKNRVNSSLNIYSDKKWLKFVIKQLIINAVKYSEANSSIMIFGEESDSNITLHIKDKGIGIKKSEIHRIFEPFFTGTNGRSSDKSSGMGLYMVKKICDKLHISVDVSSESGKGSDFSLTFRRSENC</sequence>
<dbReference type="GO" id="GO:0000155">
    <property type="term" value="F:phosphorelay sensor kinase activity"/>
    <property type="evidence" value="ECO:0007669"/>
    <property type="project" value="TreeGrafter"/>
</dbReference>
<evidence type="ECO:0000313" key="13">
    <source>
        <dbReference type="EMBL" id="MSR91033.1"/>
    </source>
</evidence>
<dbReference type="PROSITE" id="PS50109">
    <property type="entry name" value="HIS_KIN"/>
    <property type="match status" value="1"/>
</dbReference>
<dbReference type="Gene3D" id="3.30.565.10">
    <property type="entry name" value="Histidine kinase-like ATPase, C-terminal domain"/>
    <property type="match status" value="1"/>
</dbReference>
<evidence type="ECO:0000256" key="3">
    <source>
        <dbReference type="ARBA" id="ARBA00012438"/>
    </source>
</evidence>
<keyword evidence="4" id="KW-1003">Cell membrane</keyword>
<comment type="subcellular location">
    <subcellularLocation>
        <location evidence="2">Cell membrane</location>
        <topology evidence="2">Multi-pass membrane protein</topology>
    </subcellularLocation>
</comment>
<dbReference type="GO" id="GO:0016036">
    <property type="term" value="P:cellular response to phosphate starvation"/>
    <property type="evidence" value="ECO:0007669"/>
    <property type="project" value="TreeGrafter"/>
</dbReference>
<reference evidence="13 14" key="1">
    <citation type="submission" date="2019-08" db="EMBL/GenBank/DDBJ databases">
        <title>In-depth cultivation of the pig gut microbiome towards novel bacterial diversity and tailored functional studies.</title>
        <authorList>
            <person name="Wylensek D."/>
            <person name="Hitch T.C.A."/>
            <person name="Clavel T."/>
        </authorList>
    </citation>
    <scope>NUCLEOTIDE SEQUENCE [LARGE SCALE GENOMIC DNA]</scope>
    <source>
        <strain evidence="13 14">WCA-383-APC-5B</strain>
    </source>
</reference>
<dbReference type="SUPFAM" id="SSF55874">
    <property type="entry name" value="ATPase domain of HSP90 chaperone/DNA topoisomerase II/histidine kinase"/>
    <property type="match status" value="1"/>
</dbReference>
<keyword evidence="6 11" id="KW-0812">Transmembrane</keyword>
<dbReference type="InterPro" id="IPR005467">
    <property type="entry name" value="His_kinase_dom"/>
</dbReference>
<dbReference type="InterPro" id="IPR004358">
    <property type="entry name" value="Sig_transdc_His_kin-like_C"/>
</dbReference>
<evidence type="ECO:0000256" key="2">
    <source>
        <dbReference type="ARBA" id="ARBA00004651"/>
    </source>
</evidence>
<feature type="domain" description="Histidine kinase" evidence="12">
    <location>
        <begin position="121"/>
        <end position="327"/>
    </location>
</feature>
<accession>A0A7X2MXQ9</accession>